<name>A0ABX0N1C8_9BURK</name>
<sequence>MSRWLSSLTRNLSGPQEASWAPLRIVSRSMCCAVGHNAPAATAAINARMNHFRETAFVARGGIPIVGGALFDVGAWGAERLDHMLQLVVAEALAAQTAGEPAHIALIVMGAEAGRPGRSSNCLAEALAQLLSQQRSTGSTFHPSSRFCSYGKGGIARALTDAALLMAQENGPQFVLLVAVDPPVSNCCETTS</sequence>
<protein>
    <recommendedName>
        <fullName evidence="3">Beta-ketoacyl synthase N-terminal domain-containing protein</fullName>
    </recommendedName>
</protein>
<proteinExistence type="predicted"/>
<evidence type="ECO:0000313" key="1">
    <source>
        <dbReference type="EMBL" id="NHZ63879.1"/>
    </source>
</evidence>
<dbReference type="Proteomes" id="UP000610594">
    <property type="component" value="Unassembled WGS sequence"/>
</dbReference>
<reference evidence="1 2" key="1">
    <citation type="submission" date="2019-10" db="EMBL/GenBank/DDBJ databases">
        <title>Taxonomy of Antarctic Massilia spp.: description of Massilia rubra sp. nov., Massilia aquatica sp. nov., Massilia mucilaginosa sp. nov., Massilia frigida sp. nov. isolated from streams, lakes and regoliths.</title>
        <authorList>
            <person name="Holochova P."/>
            <person name="Sedlacek I."/>
            <person name="Kralova S."/>
            <person name="Maslanova I."/>
            <person name="Busse H.-J."/>
            <person name="Stankova E."/>
            <person name="Vrbovska V."/>
            <person name="Kovarovic V."/>
            <person name="Bartak M."/>
            <person name="Svec P."/>
            <person name="Pantucek R."/>
        </authorList>
    </citation>
    <scope>NUCLEOTIDE SEQUENCE [LARGE SCALE GENOMIC DNA]</scope>
    <source>
        <strain evidence="1 2">CCM 8694</strain>
    </source>
</reference>
<keyword evidence="2" id="KW-1185">Reference proteome</keyword>
<gene>
    <name evidence="1" type="ORF">F1735_16470</name>
</gene>
<comment type="caution">
    <text evidence="1">The sequence shown here is derived from an EMBL/GenBank/DDBJ whole genome shotgun (WGS) entry which is preliminary data.</text>
</comment>
<dbReference type="EMBL" id="WHJF01000041">
    <property type="protein sequence ID" value="NHZ63879.1"/>
    <property type="molecule type" value="Genomic_DNA"/>
</dbReference>
<evidence type="ECO:0000313" key="2">
    <source>
        <dbReference type="Proteomes" id="UP000610594"/>
    </source>
</evidence>
<organism evidence="1 2">
    <name type="scientific">Massilia genomosp. 1</name>
    <dbReference type="NCBI Taxonomy" id="2609280"/>
    <lineage>
        <taxon>Bacteria</taxon>
        <taxon>Pseudomonadati</taxon>
        <taxon>Pseudomonadota</taxon>
        <taxon>Betaproteobacteria</taxon>
        <taxon>Burkholderiales</taxon>
        <taxon>Oxalobacteraceae</taxon>
        <taxon>Telluria group</taxon>
        <taxon>Massilia</taxon>
    </lineage>
</organism>
<accession>A0ABX0N1C8</accession>
<evidence type="ECO:0008006" key="3">
    <source>
        <dbReference type="Google" id="ProtNLM"/>
    </source>
</evidence>
<dbReference type="RefSeq" id="WP_167237951.1">
    <property type="nucleotide sequence ID" value="NZ_WHJF01000041.1"/>
</dbReference>